<feature type="compositionally biased region" description="Low complexity" evidence="1">
    <location>
        <begin position="439"/>
        <end position="456"/>
    </location>
</feature>
<dbReference type="EMBL" id="CAJMWS010000735">
    <property type="protein sequence ID" value="CAE6461014.1"/>
    <property type="molecule type" value="Genomic_DNA"/>
</dbReference>
<evidence type="ECO:0000256" key="2">
    <source>
        <dbReference type="SAM" id="Phobius"/>
    </source>
</evidence>
<sequence length="605" mass="63603">MSEPLQLAFELSFFFRLLHGLSSLSMGPIIIAALGAGAFVTTVAVGAILLHTKVLSKSVEVDAEKGLEQNALERREVGPGWKEFTEEDEKSATSTSELLLPLFQNQESDIADTLAKAPRAPLTPAHLPPLQESCSLSNPSAQQRAGQVIIPEDDISETCDWHEGPAFPPGLPLPANVAVVAPISAPSNRISDLSPLDTEVSGVASWPVLAPTPIEETRGRTNGPGAKVNSIQTKKPDIKDDVVPQDELSSSSSQPGEPGIVFNDMMIPASVSIHGSDEEDPFADPTDPAYSPPSELLPMIEDISPACTPRSAAISLDKVDHISRSSDADWPSAHDPVPSSSILCVVPSITVPDTVFAANIPLPESPPLSPKVVSSLLVHPLTLDTIATTTVTFGGELSPWVDVSDQESTSPSTASFAPVLSSIITTLRTEEDLNEAPCSPLSDAGSLSSSSESSGPVTPTELKHDLPFTAAINISSKGTPELQIPFDTPMEGDVAIDEDVEIVDDFVIVGQHAPDPPSPVVDVISPGWITSKLPGSFDEATASASDRSHPDQQLSDTMAVADVPPLTPDMIQLCHAVLAVSNCAGLVAQFAIGFSAWWSLTLVAT</sequence>
<evidence type="ECO:0008006" key="5">
    <source>
        <dbReference type="Google" id="ProtNLM"/>
    </source>
</evidence>
<dbReference type="AlphaFoldDB" id="A0A8H3BQ27"/>
<reference evidence="3" key="1">
    <citation type="submission" date="2021-01" db="EMBL/GenBank/DDBJ databases">
        <authorList>
            <person name="Kaushik A."/>
        </authorList>
    </citation>
    <scope>NUCLEOTIDE SEQUENCE</scope>
    <source>
        <strain evidence="3">AG1-1C</strain>
    </source>
</reference>
<accession>A0A8H3BQ27</accession>
<keyword evidence="2" id="KW-0812">Transmembrane</keyword>
<dbReference type="Proteomes" id="UP000663846">
    <property type="component" value="Unassembled WGS sequence"/>
</dbReference>
<evidence type="ECO:0000313" key="4">
    <source>
        <dbReference type="Proteomes" id="UP000663846"/>
    </source>
</evidence>
<keyword evidence="2" id="KW-0472">Membrane</keyword>
<name>A0A8H3BQ27_9AGAM</name>
<feature type="region of interest" description="Disordered" evidence="1">
    <location>
        <begin position="274"/>
        <end position="297"/>
    </location>
</feature>
<keyword evidence="2" id="KW-1133">Transmembrane helix</keyword>
<feature type="transmembrane region" description="Helical" evidence="2">
    <location>
        <begin position="29"/>
        <end position="50"/>
    </location>
</feature>
<feature type="region of interest" description="Disordered" evidence="1">
    <location>
        <begin position="431"/>
        <end position="462"/>
    </location>
</feature>
<gene>
    <name evidence="3" type="ORF">RDB_LOCUS159727</name>
</gene>
<organism evidence="3 4">
    <name type="scientific">Rhizoctonia solani</name>
    <dbReference type="NCBI Taxonomy" id="456999"/>
    <lineage>
        <taxon>Eukaryota</taxon>
        <taxon>Fungi</taxon>
        <taxon>Dikarya</taxon>
        <taxon>Basidiomycota</taxon>
        <taxon>Agaricomycotina</taxon>
        <taxon>Agaricomycetes</taxon>
        <taxon>Cantharellales</taxon>
        <taxon>Ceratobasidiaceae</taxon>
        <taxon>Rhizoctonia</taxon>
    </lineage>
</organism>
<protein>
    <recommendedName>
        <fullName evidence="5">Transmembrane protein</fullName>
    </recommendedName>
</protein>
<evidence type="ECO:0000313" key="3">
    <source>
        <dbReference type="EMBL" id="CAE6461014.1"/>
    </source>
</evidence>
<comment type="caution">
    <text evidence="3">The sequence shown here is derived from an EMBL/GenBank/DDBJ whole genome shotgun (WGS) entry which is preliminary data.</text>
</comment>
<feature type="region of interest" description="Disordered" evidence="1">
    <location>
        <begin position="214"/>
        <end position="262"/>
    </location>
</feature>
<evidence type="ECO:0000256" key="1">
    <source>
        <dbReference type="SAM" id="MobiDB-lite"/>
    </source>
</evidence>
<proteinExistence type="predicted"/>
<feature type="transmembrane region" description="Helical" evidence="2">
    <location>
        <begin position="576"/>
        <end position="600"/>
    </location>
</feature>